<dbReference type="Proteomes" id="UP000546257">
    <property type="component" value="Unassembled WGS sequence"/>
</dbReference>
<feature type="domain" description="UspA" evidence="1">
    <location>
        <begin position="2"/>
        <end position="57"/>
    </location>
</feature>
<organism evidence="2 3">
    <name type="scientific">Halobellus ruber</name>
    <dbReference type="NCBI Taxonomy" id="2761102"/>
    <lineage>
        <taxon>Archaea</taxon>
        <taxon>Methanobacteriati</taxon>
        <taxon>Methanobacteriota</taxon>
        <taxon>Stenosarchaea group</taxon>
        <taxon>Halobacteria</taxon>
        <taxon>Halobacteriales</taxon>
        <taxon>Haloferacaceae</taxon>
        <taxon>Halobellus</taxon>
    </lineage>
</organism>
<dbReference type="Pfam" id="PF00582">
    <property type="entry name" value="Usp"/>
    <property type="match status" value="1"/>
</dbReference>
<dbReference type="RefSeq" id="WP_185191920.1">
    <property type="nucleotide sequence ID" value="NZ_JACKXD010000001.1"/>
</dbReference>
<keyword evidence="3" id="KW-1185">Reference proteome</keyword>
<evidence type="ECO:0000313" key="2">
    <source>
        <dbReference type="EMBL" id="MBB6645575.1"/>
    </source>
</evidence>
<reference evidence="2 3" key="1">
    <citation type="submission" date="2020-08" db="EMBL/GenBank/DDBJ databases">
        <authorList>
            <person name="Seo M.-J."/>
        </authorList>
    </citation>
    <scope>NUCLEOTIDE SEQUENCE [LARGE SCALE GENOMIC DNA]</scope>
    <source>
        <strain evidence="2 3">MBLA0160</strain>
    </source>
</reference>
<protein>
    <submittedName>
        <fullName evidence="2">Universal stress protein</fullName>
    </submittedName>
</protein>
<proteinExistence type="predicted"/>
<dbReference type="Gene3D" id="3.40.50.620">
    <property type="entry name" value="HUPs"/>
    <property type="match status" value="1"/>
</dbReference>
<dbReference type="InterPro" id="IPR006016">
    <property type="entry name" value="UspA"/>
</dbReference>
<evidence type="ECO:0000259" key="1">
    <source>
        <dbReference type="Pfam" id="PF00582"/>
    </source>
</evidence>
<evidence type="ECO:0000313" key="3">
    <source>
        <dbReference type="Proteomes" id="UP000546257"/>
    </source>
</evidence>
<gene>
    <name evidence="2" type="ORF">H5V44_04580</name>
</gene>
<name>A0A7J9SF34_9EURY</name>
<sequence length="80" mass="8676">MTVLVPFDGSDLPKAALLRAAQFDGLLNQGVIAVTVIPRGDAKYARERDWIDGTDPLATDSIVSTLRSMVADVDPDTEFR</sequence>
<dbReference type="AlphaFoldDB" id="A0A7J9SF34"/>
<dbReference type="InterPro" id="IPR014729">
    <property type="entry name" value="Rossmann-like_a/b/a_fold"/>
</dbReference>
<comment type="caution">
    <text evidence="2">The sequence shown here is derived from an EMBL/GenBank/DDBJ whole genome shotgun (WGS) entry which is preliminary data.</text>
</comment>
<accession>A0A7J9SF34</accession>
<dbReference type="EMBL" id="JACKXD010000001">
    <property type="protein sequence ID" value="MBB6645575.1"/>
    <property type="molecule type" value="Genomic_DNA"/>
</dbReference>